<comment type="caution">
    <text evidence="1">The sequence shown here is derived from an EMBL/GenBank/DDBJ whole genome shotgun (WGS) entry which is preliminary data.</text>
</comment>
<dbReference type="Proteomes" id="UP001060215">
    <property type="component" value="Chromosome 5"/>
</dbReference>
<reference evidence="1 2" key="1">
    <citation type="journal article" date="2022" name="Plant J.">
        <title>Chromosome-level genome of Camellia lanceoleosa provides a valuable resource for understanding genome evolution and self-incompatibility.</title>
        <authorList>
            <person name="Gong W."/>
            <person name="Xiao S."/>
            <person name="Wang L."/>
            <person name="Liao Z."/>
            <person name="Chang Y."/>
            <person name="Mo W."/>
            <person name="Hu G."/>
            <person name="Li W."/>
            <person name="Zhao G."/>
            <person name="Zhu H."/>
            <person name="Hu X."/>
            <person name="Ji K."/>
            <person name="Xiang X."/>
            <person name="Song Q."/>
            <person name="Yuan D."/>
            <person name="Jin S."/>
            <person name="Zhang L."/>
        </authorList>
    </citation>
    <scope>NUCLEOTIDE SEQUENCE [LARGE SCALE GENOMIC DNA]</scope>
    <source>
        <strain evidence="1">SQ_2022a</strain>
    </source>
</reference>
<evidence type="ECO:0000313" key="1">
    <source>
        <dbReference type="EMBL" id="KAI8009655.1"/>
    </source>
</evidence>
<keyword evidence="2" id="KW-1185">Reference proteome</keyword>
<sequence>MSHPNCETRKWIVLGEIRVGIFVEQDVSVETELACDYNVEWHGGAKVRCQRWAPNCSKFLEAKSPTFLVHNHVLEDGDERHSNDMENWLLHPMRESNLQLFALVSIWISRKMHDSHLLSQKCLKSLGDKMIKEQHFTTRDFLESEVVLMQVNSIELWRIATVGKLVNFEACTDIMDLLYEKDHTSALHNSPKYLAALMLACAFTFLIFVGHLVFSFSSTTVI</sequence>
<name>A0ACC0H8Y2_9ERIC</name>
<protein>
    <submittedName>
        <fullName evidence="1">Cyclin-J18</fullName>
    </submittedName>
</protein>
<gene>
    <name evidence="1" type="ORF">LOK49_LG06G00874</name>
</gene>
<accession>A0ACC0H8Y2</accession>
<dbReference type="EMBL" id="CM045762">
    <property type="protein sequence ID" value="KAI8009655.1"/>
    <property type="molecule type" value="Genomic_DNA"/>
</dbReference>
<proteinExistence type="predicted"/>
<evidence type="ECO:0000313" key="2">
    <source>
        <dbReference type="Proteomes" id="UP001060215"/>
    </source>
</evidence>
<organism evidence="1 2">
    <name type="scientific">Camellia lanceoleosa</name>
    <dbReference type="NCBI Taxonomy" id="1840588"/>
    <lineage>
        <taxon>Eukaryota</taxon>
        <taxon>Viridiplantae</taxon>
        <taxon>Streptophyta</taxon>
        <taxon>Embryophyta</taxon>
        <taxon>Tracheophyta</taxon>
        <taxon>Spermatophyta</taxon>
        <taxon>Magnoliopsida</taxon>
        <taxon>eudicotyledons</taxon>
        <taxon>Gunneridae</taxon>
        <taxon>Pentapetalae</taxon>
        <taxon>asterids</taxon>
        <taxon>Ericales</taxon>
        <taxon>Theaceae</taxon>
        <taxon>Camellia</taxon>
    </lineage>
</organism>